<dbReference type="RefSeq" id="WP_382389111.1">
    <property type="nucleotide sequence ID" value="NZ_JBHLWI010000062.1"/>
</dbReference>
<sequence length="160" mass="18232">MQLSKNFSLAEMLNSQTACRLNFSEQYNPSEEVIENLRQLSIHVLQPIRDKLRRPIFISSGYRCYRVNKAVGGSSRSQHMKGKAADIVVSGMDAEILFQKIKASGLPFDQLIQEFGRWVHISYNPEPGKNRMQVLRAVMEGGKVRFLREEVGNMGLRVMS</sequence>
<dbReference type="EMBL" id="JBHLWI010000062">
    <property type="protein sequence ID" value="MFC0264547.1"/>
    <property type="molecule type" value="Genomic_DNA"/>
</dbReference>
<organism evidence="2 3">
    <name type="scientific">Fontibacter flavus</name>
    <dbReference type="NCBI Taxonomy" id="654838"/>
    <lineage>
        <taxon>Bacteria</taxon>
        <taxon>Pseudomonadati</taxon>
        <taxon>Bacteroidota</taxon>
        <taxon>Cytophagia</taxon>
        <taxon>Cytophagales</taxon>
        <taxon>Cyclobacteriaceae</taxon>
        <taxon>Fontibacter</taxon>
    </lineage>
</organism>
<dbReference type="Proteomes" id="UP001589797">
    <property type="component" value="Unassembled WGS sequence"/>
</dbReference>
<reference evidence="2 3" key="1">
    <citation type="submission" date="2024-09" db="EMBL/GenBank/DDBJ databases">
        <authorList>
            <person name="Sun Q."/>
            <person name="Mori K."/>
        </authorList>
    </citation>
    <scope>NUCLEOTIDE SEQUENCE [LARGE SCALE GENOMIC DNA]</scope>
    <source>
        <strain evidence="2 3">CCM 7650</strain>
    </source>
</reference>
<protein>
    <submittedName>
        <fullName evidence="2">D-Ala-D-Ala carboxypeptidase family metallohydrolase</fullName>
    </submittedName>
</protein>
<proteinExistence type="predicted"/>
<keyword evidence="2" id="KW-0121">Carboxypeptidase</keyword>
<dbReference type="Gene3D" id="3.30.1380.10">
    <property type="match status" value="1"/>
</dbReference>
<keyword evidence="2" id="KW-0378">Hydrolase</keyword>
<accession>A0ABV6FXD5</accession>
<name>A0ABV6FXD5_9BACT</name>
<dbReference type="SUPFAM" id="SSF55166">
    <property type="entry name" value="Hedgehog/DD-peptidase"/>
    <property type="match status" value="1"/>
</dbReference>
<feature type="domain" description="Peptidase M15A C-terminal" evidence="1">
    <location>
        <begin position="6"/>
        <end position="122"/>
    </location>
</feature>
<dbReference type="InterPro" id="IPR009045">
    <property type="entry name" value="Zn_M74/Hedgehog-like"/>
</dbReference>
<evidence type="ECO:0000259" key="1">
    <source>
        <dbReference type="Pfam" id="PF08291"/>
    </source>
</evidence>
<evidence type="ECO:0000313" key="3">
    <source>
        <dbReference type="Proteomes" id="UP001589797"/>
    </source>
</evidence>
<dbReference type="Pfam" id="PF08291">
    <property type="entry name" value="Peptidase_M15_3"/>
    <property type="match status" value="1"/>
</dbReference>
<comment type="caution">
    <text evidence="2">The sequence shown here is derived from an EMBL/GenBank/DDBJ whole genome shotgun (WGS) entry which is preliminary data.</text>
</comment>
<evidence type="ECO:0000313" key="2">
    <source>
        <dbReference type="EMBL" id="MFC0264547.1"/>
    </source>
</evidence>
<gene>
    <name evidence="2" type="ORF">ACFFIP_17805</name>
</gene>
<dbReference type="InterPro" id="IPR013230">
    <property type="entry name" value="Peptidase_M15A_C"/>
</dbReference>
<keyword evidence="2" id="KW-0645">Protease</keyword>
<dbReference type="GO" id="GO:0004180">
    <property type="term" value="F:carboxypeptidase activity"/>
    <property type="evidence" value="ECO:0007669"/>
    <property type="project" value="UniProtKB-KW"/>
</dbReference>
<keyword evidence="3" id="KW-1185">Reference proteome</keyword>